<dbReference type="SUPFAM" id="SSF52266">
    <property type="entry name" value="SGNH hydrolase"/>
    <property type="match status" value="1"/>
</dbReference>
<organism evidence="1 2">
    <name type="scientific">Daphnia sinensis</name>
    <dbReference type="NCBI Taxonomy" id="1820382"/>
    <lineage>
        <taxon>Eukaryota</taxon>
        <taxon>Metazoa</taxon>
        <taxon>Ecdysozoa</taxon>
        <taxon>Arthropoda</taxon>
        <taxon>Crustacea</taxon>
        <taxon>Branchiopoda</taxon>
        <taxon>Diplostraca</taxon>
        <taxon>Cladocera</taxon>
        <taxon>Anomopoda</taxon>
        <taxon>Daphniidae</taxon>
        <taxon>Daphnia</taxon>
        <taxon>Daphnia similis group</taxon>
    </lineage>
</organism>
<reference evidence="1 2" key="1">
    <citation type="submission" date="2022-05" db="EMBL/GenBank/DDBJ databases">
        <title>A multi-omics perspective on studying reproductive biology in Daphnia sinensis.</title>
        <authorList>
            <person name="Jia J."/>
        </authorList>
    </citation>
    <scope>NUCLEOTIDE SEQUENCE [LARGE SCALE GENOMIC DNA]</scope>
    <source>
        <strain evidence="1 2">WSL</strain>
    </source>
</reference>
<dbReference type="EMBL" id="WJBH02000002">
    <property type="protein sequence ID" value="KAI9562642.1"/>
    <property type="molecule type" value="Genomic_DNA"/>
</dbReference>
<sequence length="97" mass="11139">MAAHRRQKIVWLHQSRTVEETTPDVYDIYPDHIDKYNDEIRRVFKGTGVVIWDSINAIVEENVRACALTAYSNCYDFIHPGFGAIALGSQLIFNHLC</sequence>
<dbReference type="Proteomes" id="UP000820818">
    <property type="component" value="Linkage Group LG2"/>
</dbReference>
<protein>
    <submittedName>
        <fullName evidence="1">Uncharacterized protein</fullName>
    </submittedName>
</protein>
<name>A0AAD5L0G0_9CRUS</name>
<keyword evidence="2" id="KW-1185">Reference proteome</keyword>
<dbReference type="AlphaFoldDB" id="A0AAD5L0G0"/>
<proteinExistence type="predicted"/>
<accession>A0AAD5L0G0</accession>
<evidence type="ECO:0000313" key="2">
    <source>
        <dbReference type="Proteomes" id="UP000820818"/>
    </source>
</evidence>
<comment type="caution">
    <text evidence="1">The sequence shown here is derived from an EMBL/GenBank/DDBJ whole genome shotgun (WGS) entry which is preliminary data.</text>
</comment>
<evidence type="ECO:0000313" key="1">
    <source>
        <dbReference type="EMBL" id="KAI9562642.1"/>
    </source>
</evidence>
<gene>
    <name evidence="1" type="ORF">GHT06_010096</name>
</gene>